<dbReference type="GO" id="GO:0003677">
    <property type="term" value="F:DNA binding"/>
    <property type="evidence" value="ECO:0007669"/>
    <property type="project" value="InterPro"/>
</dbReference>
<dbReference type="Pfam" id="PF01380">
    <property type="entry name" value="SIS"/>
    <property type="match status" value="1"/>
</dbReference>
<evidence type="ECO:0000313" key="2">
    <source>
        <dbReference type="EMBL" id="MXY33804.1"/>
    </source>
</evidence>
<dbReference type="EMBL" id="VXRY01000276">
    <property type="protein sequence ID" value="MXY33804.1"/>
    <property type="molecule type" value="Genomic_DNA"/>
</dbReference>
<evidence type="ECO:0000259" key="1">
    <source>
        <dbReference type="PROSITE" id="PS51464"/>
    </source>
</evidence>
<feature type="domain" description="SIS" evidence="1">
    <location>
        <begin position="35"/>
        <end position="173"/>
    </location>
</feature>
<gene>
    <name evidence="2" type="ORF">F4Y60_06895</name>
</gene>
<dbReference type="InterPro" id="IPR001347">
    <property type="entry name" value="SIS_dom"/>
</dbReference>
<dbReference type="InterPro" id="IPR047640">
    <property type="entry name" value="RpiR-like"/>
</dbReference>
<dbReference type="PROSITE" id="PS51464">
    <property type="entry name" value="SIS"/>
    <property type="match status" value="1"/>
</dbReference>
<dbReference type="GO" id="GO:1901135">
    <property type="term" value="P:carbohydrate derivative metabolic process"/>
    <property type="evidence" value="ECO:0007669"/>
    <property type="project" value="InterPro"/>
</dbReference>
<comment type="caution">
    <text evidence="2">The sequence shown here is derived from an EMBL/GenBank/DDBJ whole genome shotgun (WGS) entry which is preliminary data.</text>
</comment>
<organism evidence="2">
    <name type="scientific">Boseongicola sp. SB0664_bin_43</name>
    <dbReference type="NCBI Taxonomy" id="2604844"/>
    <lineage>
        <taxon>Bacteria</taxon>
        <taxon>Pseudomonadati</taxon>
        <taxon>Pseudomonadota</taxon>
        <taxon>Alphaproteobacteria</taxon>
        <taxon>Rhodobacterales</taxon>
        <taxon>Paracoccaceae</taxon>
        <taxon>Boseongicola</taxon>
    </lineage>
</organism>
<dbReference type="PANTHER" id="PTHR30514:SF18">
    <property type="entry name" value="RPIR-FAMILY TRANSCRIPTIONAL REGULATOR"/>
    <property type="match status" value="1"/>
</dbReference>
<dbReference type="InterPro" id="IPR035472">
    <property type="entry name" value="RpiR-like_SIS"/>
</dbReference>
<dbReference type="Gene3D" id="3.40.50.10490">
    <property type="entry name" value="Glucose-6-phosphate isomerase like protein, domain 1"/>
    <property type="match status" value="1"/>
</dbReference>
<protein>
    <submittedName>
        <fullName evidence="2">MurR/RpiR family transcriptional regulator</fullName>
    </submittedName>
</protein>
<name>A0A6B0XYK0_9RHOB</name>
<dbReference type="GO" id="GO:0003700">
    <property type="term" value="F:DNA-binding transcription factor activity"/>
    <property type="evidence" value="ECO:0007669"/>
    <property type="project" value="InterPro"/>
</dbReference>
<reference evidence="2" key="1">
    <citation type="submission" date="2019-09" db="EMBL/GenBank/DDBJ databases">
        <title>Characterisation of the sponge microbiome using genome-centric metagenomics.</title>
        <authorList>
            <person name="Engelberts J.P."/>
            <person name="Robbins S.J."/>
            <person name="De Goeij J.M."/>
            <person name="Aranda M."/>
            <person name="Bell S.C."/>
            <person name="Webster N.S."/>
        </authorList>
    </citation>
    <scope>NUCLEOTIDE SEQUENCE</scope>
    <source>
        <strain evidence="2">SB0664_bin_43</strain>
    </source>
</reference>
<dbReference type="SUPFAM" id="SSF53697">
    <property type="entry name" value="SIS domain"/>
    <property type="match status" value="1"/>
</dbReference>
<accession>A0A6B0XYK0</accession>
<dbReference type="CDD" id="cd05013">
    <property type="entry name" value="SIS_RpiR"/>
    <property type="match status" value="1"/>
</dbReference>
<proteinExistence type="predicted"/>
<sequence length="181" mass="18994">MECDHSLAHDLRVVKAIASLQSVQDDVSGQDLSTAADQLSTAGSVYLLGQLHSAPVVDSLSYMLTKIGMKYSSGGLATHMAGTIPVDDVLVAVSFRYYAIEVVSISENLKGAGTNVVAIEDSTLSPLEKSADALLVGPENRHTLSWSIAAPMCISQALVLATAARLQVDADLPEIPTVTRA</sequence>
<dbReference type="AlphaFoldDB" id="A0A6B0XYK0"/>
<dbReference type="GO" id="GO:0097367">
    <property type="term" value="F:carbohydrate derivative binding"/>
    <property type="evidence" value="ECO:0007669"/>
    <property type="project" value="InterPro"/>
</dbReference>
<dbReference type="PANTHER" id="PTHR30514">
    <property type="entry name" value="GLUCOKINASE"/>
    <property type="match status" value="1"/>
</dbReference>
<dbReference type="InterPro" id="IPR046348">
    <property type="entry name" value="SIS_dom_sf"/>
</dbReference>